<feature type="transmembrane region" description="Helical" evidence="3">
    <location>
        <begin position="63"/>
        <end position="80"/>
    </location>
</feature>
<accession>A0A8S1WKU0</accession>
<evidence type="ECO:0000256" key="1">
    <source>
        <dbReference type="ARBA" id="ARBA00022553"/>
    </source>
</evidence>
<dbReference type="EMBL" id="CAJJDP010000087">
    <property type="protein sequence ID" value="CAD8186426.1"/>
    <property type="molecule type" value="Genomic_DNA"/>
</dbReference>
<keyword evidence="1 2" id="KW-0597">Phosphoprotein</keyword>
<proteinExistence type="predicted"/>
<evidence type="ECO:0000259" key="5">
    <source>
        <dbReference type="PROSITE" id="PS50110"/>
    </source>
</evidence>
<dbReference type="PROSITE" id="PS50109">
    <property type="entry name" value="HIS_KIN"/>
    <property type="match status" value="1"/>
</dbReference>
<dbReference type="SMART" id="SM00448">
    <property type="entry name" value="REC"/>
    <property type="match status" value="1"/>
</dbReference>
<dbReference type="PANTHER" id="PTHR43719">
    <property type="entry name" value="TWO-COMPONENT HISTIDINE KINASE"/>
    <property type="match status" value="1"/>
</dbReference>
<dbReference type="PANTHER" id="PTHR43719:SF28">
    <property type="entry name" value="PEROXIDE STRESS-ACTIVATED HISTIDINE KINASE MAK1-RELATED"/>
    <property type="match status" value="1"/>
</dbReference>
<evidence type="ECO:0000313" key="7">
    <source>
        <dbReference type="Proteomes" id="UP000683925"/>
    </source>
</evidence>
<gene>
    <name evidence="6" type="ORF">POCTA_138.1.T0880027</name>
</gene>
<organism evidence="6 7">
    <name type="scientific">Paramecium octaurelia</name>
    <dbReference type="NCBI Taxonomy" id="43137"/>
    <lineage>
        <taxon>Eukaryota</taxon>
        <taxon>Sar</taxon>
        <taxon>Alveolata</taxon>
        <taxon>Ciliophora</taxon>
        <taxon>Intramacronucleata</taxon>
        <taxon>Oligohymenophorea</taxon>
        <taxon>Peniculida</taxon>
        <taxon>Parameciidae</taxon>
        <taxon>Paramecium</taxon>
    </lineage>
</organism>
<dbReference type="InterPro" id="IPR005467">
    <property type="entry name" value="His_kinase_dom"/>
</dbReference>
<keyword evidence="3" id="KW-0812">Transmembrane</keyword>
<dbReference type="PROSITE" id="PS50110">
    <property type="entry name" value="RESPONSE_REGULATORY"/>
    <property type="match status" value="1"/>
</dbReference>
<dbReference type="InterPro" id="IPR050956">
    <property type="entry name" value="2C_system_His_kinase"/>
</dbReference>
<feature type="modified residue" description="4-aspartylphosphate" evidence="2">
    <location>
        <position position="686"/>
    </location>
</feature>
<keyword evidence="7" id="KW-1185">Reference proteome</keyword>
<dbReference type="InterPro" id="IPR001789">
    <property type="entry name" value="Sig_transdc_resp-reg_receiver"/>
</dbReference>
<keyword evidence="3" id="KW-1133">Transmembrane helix</keyword>
<evidence type="ECO:0000313" key="6">
    <source>
        <dbReference type="EMBL" id="CAD8186426.1"/>
    </source>
</evidence>
<dbReference type="InterPro" id="IPR003661">
    <property type="entry name" value="HisK_dim/P_dom"/>
</dbReference>
<evidence type="ECO:0000256" key="2">
    <source>
        <dbReference type="PROSITE-ProRule" id="PRU00169"/>
    </source>
</evidence>
<dbReference type="Pfam" id="PF02518">
    <property type="entry name" value="HATPase_c"/>
    <property type="match status" value="1"/>
</dbReference>
<dbReference type="GO" id="GO:0000155">
    <property type="term" value="F:phosphorelay sensor kinase activity"/>
    <property type="evidence" value="ECO:0007669"/>
    <property type="project" value="InterPro"/>
</dbReference>
<dbReference type="SMART" id="SM00387">
    <property type="entry name" value="HATPase_c"/>
    <property type="match status" value="1"/>
</dbReference>
<dbReference type="Pfam" id="PF00512">
    <property type="entry name" value="HisKA"/>
    <property type="match status" value="1"/>
</dbReference>
<reference evidence="6" key="1">
    <citation type="submission" date="2021-01" db="EMBL/GenBank/DDBJ databases">
        <authorList>
            <consortium name="Genoscope - CEA"/>
            <person name="William W."/>
        </authorList>
    </citation>
    <scope>NUCLEOTIDE SEQUENCE</scope>
</reference>
<name>A0A8S1WKU0_PAROT</name>
<dbReference type="InterPro" id="IPR003594">
    <property type="entry name" value="HATPase_dom"/>
</dbReference>
<dbReference type="OMA" id="QIHTHIK"/>
<dbReference type="Pfam" id="PF00072">
    <property type="entry name" value="Response_reg"/>
    <property type="match status" value="1"/>
</dbReference>
<evidence type="ECO:0000259" key="4">
    <source>
        <dbReference type="PROSITE" id="PS50109"/>
    </source>
</evidence>
<feature type="domain" description="Response regulatory" evidence="5">
    <location>
        <begin position="620"/>
        <end position="751"/>
    </location>
</feature>
<dbReference type="OrthoDB" id="298073at2759"/>
<dbReference type="AlphaFoldDB" id="A0A8S1WKU0"/>
<protein>
    <submittedName>
        <fullName evidence="6">Uncharacterized protein</fullName>
    </submittedName>
</protein>
<feature type="domain" description="Histidine kinase" evidence="4">
    <location>
        <begin position="362"/>
        <end position="574"/>
    </location>
</feature>
<comment type="caution">
    <text evidence="6">The sequence shown here is derived from an EMBL/GenBank/DDBJ whole genome shotgun (WGS) entry which is preliminary data.</text>
</comment>
<sequence length="751" mass="86770">MLQILYNKFVLQGTIICLQMDSVCLILMNVSNISRIPFSQLIISQLLTKDLFLDLKQTKKSPIIILQLMVSIFLIIYSFIQIELDIEHPQLLITLCISLYCCTISLKPQQSQPNVLFTEISNTNRADNLKFNKNTSQFDLDQNFNSPCLRDAAINDSTILETTYHCLQYLNEGLIILGIDSENNHFPYSIKYSNKATKTIFGKEMDSDILNLLENLTIFTGNDHADGLQFTSQCQIRPSYNCLKQIELKDQFTSQHKNSNQDSLQDQLHKYQFKQVLEMLFKQSNCELLIVQAHLQQRFSTQTNQPQQTSQTFINTENFQLLELTLNLSKNNIIIICRDVTHRQKIRYLREYDKQKSKMLAFVSHEYRSPLNCIIQMLECVINDQVIQDNQDLSEQLQVALDNSSYILNLSNDLLDLAQIKNGKFRIVKVPFNLETLIYECMKMFELKAKLKKVQLKFNLGSQIPKVVFSDRSRIKQIIINLLSNAFKFTQNGQIVINVQKINLNILRIGVMDEGIGISDEDQIKKLNQQGVGLGLVISNQIAQTIGSTGLNLESSNKEDNHYSNFYFDLPLEQPLRKKVSSFKIPEISIQVQEVEEIASFKQIHTHIKEDWSTQQICQHYLIVDDDCFNIFAMKRLFQQLQKNNKYLFQNGFDVDSALSGQECIEKIKNKKCSNSCQGYKIVFMDIEMPLMNGQEASQKILSIYPNYIIVGCSGYSDQQEYEKCIRSGMSDFLVKPINEIQLIQIIRKFH</sequence>
<dbReference type="CDD" id="cd00082">
    <property type="entry name" value="HisKA"/>
    <property type="match status" value="1"/>
</dbReference>
<dbReference type="Proteomes" id="UP000683925">
    <property type="component" value="Unassembled WGS sequence"/>
</dbReference>
<evidence type="ECO:0000256" key="3">
    <source>
        <dbReference type="SAM" id="Phobius"/>
    </source>
</evidence>
<dbReference type="CDD" id="cd17546">
    <property type="entry name" value="REC_hyHK_CKI1_RcsC-like"/>
    <property type="match status" value="1"/>
</dbReference>
<dbReference type="SMART" id="SM00388">
    <property type="entry name" value="HisKA"/>
    <property type="match status" value="1"/>
</dbReference>
<keyword evidence="3" id="KW-0472">Membrane</keyword>